<accession>A0A5J4UF58</accession>
<dbReference type="CDD" id="cd09275">
    <property type="entry name" value="RNase_HI_RT_DIRS1"/>
    <property type="match status" value="1"/>
</dbReference>
<feature type="transmembrane region" description="Helical" evidence="1">
    <location>
        <begin position="279"/>
        <end position="297"/>
    </location>
</feature>
<feature type="transmembrane region" description="Helical" evidence="1">
    <location>
        <begin position="321"/>
        <end position="340"/>
    </location>
</feature>
<evidence type="ECO:0000313" key="3">
    <source>
        <dbReference type="Proteomes" id="UP000324800"/>
    </source>
</evidence>
<dbReference type="Proteomes" id="UP000324800">
    <property type="component" value="Unassembled WGS sequence"/>
</dbReference>
<evidence type="ECO:0000313" key="2">
    <source>
        <dbReference type="EMBL" id="KAA6368864.1"/>
    </source>
</evidence>
<dbReference type="PANTHER" id="PTHR33050">
    <property type="entry name" value="REVERSE TRANSCRIPTASE DOMAIN-CONTAINING PROTEIN"/>
    <property type="match status" value="1"/>
</dbReference>
<dbReference type="Gene3D" id="3.30.420.10">
    <property type="entry name" value="Ribonuclease H-like superfamily/Ribonuclease H"/>
    <property type="match status" value="1"/>
</dbReference>
<dbReference type="InterPro" id="IPR052055">
    <property type="entry name" value="Hepadnavirus_pol/RT"/>
</dbReference>
<keyword evidence="1" id="KW-0812">Transmembrane</keyword>
<keyword evidence="1" id="KW-0472">Membrane</keyword>
<protein>
    <recommendedName>
        <fullName evidence="4">RNase H type-1 domain-containing protein</fullName>
    </recommendedName>
</protein>
<dbReference type="GO" id="GO:0003676">
    <property type="term" value="F:nucleic acid binding"/>
    <property type="evidence" value="ECO:0007669"/>
    <property type="project" value="InterPro"/>
</dbReference>
<evidence type="ECO:0000256" key="1">
    <source>
        <dbReference type="SAM" id="Phobius"/>
    </source>
</evidence>
<dbReference type="AlphaFoldDB" id="A0A5J4UF58"/>
<name>A0A5J4UF58_9EUKA</name>
<dbReference type="PANTHER" id="PTHR33050:SF7">
    <property type="entry name" value="RIBONUCLEASE H"/>
    <property type="match status" value="1"/>
</dbReference>
<gene>
    <name evidence="2" type="ORF">EZS28_035610</name>
</gene>
<sequence length="419" mass="47896">MDYSTGKMRNRTQTTDNFPRMVLGLEQNEVSIKIKYLALIIGKLNFLRVQVREASLYLQRMDSAKTKPLKKKYWKKSMTLPLEILQELYWWQVTISKNMEMILEVRTPQAIIVSDASSKGWGATLELETGDTLVQLGEWKEELTKQTSNKKEMEAIFLGLYRYGGILKDLHIKAILIKSDRSTAVQDLAKWRSGESLVAKVKKIDGLCQQLKIQTQTQYIPGILNKITNALNRLNTVGDYSVKKVIFQALCQAWRIVPTLNLFVFCPVNNHPEGLRQSLLFSFSCLTHAQCGFLYYYDLLYRVCDHSHGRDHDCDYDGDGGYPHLGPFSLYLGIILYLILSRRQFWRVYWGKETLVCYVGGLFVPEWLGTSCIIVPLGLQIGSGRQIGRLNDPLRPGQDALADLIVVSYARFQLMLGCI</sequence>
<evidence type="ECO:0008006" key="4">
    <source>
        <dbReference type="Google" id="ProtNLM"/>
    </source>
</evidence>
<dbReference type="InterPro" id="IPR036397">
    <property type="entry name" value="RNaseH_sf"/>
</dbReference>
<proteinExistence type="predicted"/>
<dbReference type="EMBL" id="SNRW01016923">
    <property type="protein sequence ID" value="KAA6368864.1"/>
    <property type="molecule type" value="Genomic_DNA"/>
</dbReference>
<organism evidence="2 3">
    <name type="scientific">Streblomastix strix</name>
    <dbReference type="NCBI Taxonomy" id="222440"/>
    <lineage>
        <taxon>Eukaryota</taxon>
        <taxon>Metamonada</taxon>
        <taxon>Preaxostyla</taxon>
        <taxon>Oxymonadida</taxon>
        <taxon>Streblomastigidae</taxon>
        <taxon>Streblomastix</taxon>
    </lineage>
</organism>
<comment type="caution">
    <text evidence="2">The sequence shown here is derived from an EMBL/GenBank/DDBJ whole genome shotgun (WGS) entry which is preliminary data.</text>
</comment>
<reference evidence="2 3" key="1">
    <citation type="submission" date="2019-03" db="EMBL/GenBank/DDBJ databases">
        <title>Single cell metagenomics reveals metabolic interactions within the superorganism composed of flagellate Streblomastix strix and complex community of Bacteroidetes bacteria on its surface.</title>
        <authorList>
            <person name="Treitli S.C."/>
            <person name="Kolisko M."/>
            <person name="Husnik F."/>
            <person name="Keeling P."/>
            <person name="Hampl V."/>
        </authorList>
    </citation>
    <scope>NUCLEOTIDE SEQUENCE [LARGE SCALE GENOMIC DNA]</scope>
    <source>
        <strain evidence="2">ST1C</strain>
    </source>
</reference>
<keyword evidence="1" id="KW-1133">Transmembrane helix</keyword>